<keyword evidence="1 9" id="KW-0004">4Fe-4S</keyword>
<dbReference type="GO" id="GO:0051539">
    <property type="term" value="F:4 iron, 4 sulfur cluster binding"/>
    <property type="evidence" value="ECO:0007669"/>
    <property type="project" value="UniProtKB-UniRule"/>
</dbReference>
<keyword evidence="12" id="KW-1185">Reference proteome</keyword>
<dbReference type="AlphaFoldDB" id="A0A2V1GNL2"/>
<keyword evidence="3 9" id="KW-0479">Metal-binding</keyword>
<evidence type="ECO:0000256" key="6">
    <source>
        <dbReference type="ARBA" id="ARBA00023004"/>
    </source>
</evidence>
<feature type="binding site" evidence="9">
    <location>
        <begin position="12"/>
        <end position="14"/>
    </location>
    <ligand>
        <name>substrate</name>
    </ligand>
</feature>
<feature type="binding site" evidence="9">
    <location>
        <position position="46"/>
    </location>
    <ligand>
        <name>[4Fe-4S] cluster</name>
        <dbReference type="ChEBI" id="CHEBI:49883"/>
        <note>4Fe-4S-S-AdoMet</note>
    </ligand>
</feature>
<keyword evidence="5 9" id="KW-0460">Magnesium</keyword>
<accession>A0A2V1GNL2</accession>
<dbReference type="Proteomes" id="UP000244906">
    <property type="component" value="Unassembled WGS sequence"/>
</dbReference>
<dbReference type="GO" id="GO:0000287">
    <property type="term" value="F:magnesium ion binding"/>
    <property type="evidence" value="ECO:0007669"/>
    <property type="project" value="UniProtKB-UniRule"/>
</dbReference>
<reference evidence="11 12" key="1">
    <citation type="submission" date="2018-04" db="EMBL/GenBank/DDBJ databases">
        <title>Thalassorhabdus spongiae gen. nov., sp. nov., isolated from a marine sponge in South-West Iceland.</title>
        <authorList>
            <person name="Knobloch S."/>
            <person name="Daussin A."/>
            <person name="Johannsson R."/>
            <person name="Marteinsson V.T."/>
        </authorList>
    </citation>
    <scope>NUCLEOTIDE SEQUENCE [LARGE SCALE GENOMIC DNA]</scope>
    <source>
        <strain evidence="11 12">Hp12</strain>
    </source>
</reference>
<evidence type="ECO:0000256" key="3">
    <source>
        <dbReference type="ARBA" id="ARBA00022723"/>
    </source>
</evidence>
<dbReference type="HAMAP" id="MF_00917">
    <property type="entry name" value="QueE"/>
    <property type="match status" value="1"/>
</dbReference>
<dbReference type="InterPro" id="IPR058240">
    <property type="entry name" value="rSAM_sf"/>
</dbReference>
<protein>
    <recommendedName>
        <fullName evidence="9">7-carboxy-7-deazaguanine synthase</fullName>
        <shortName evidence="9">CDG synthase</shortName>
        <ecNumber evidence="9">4.3.99.3</ecNumber>
    </recommendedName>
    <alternativeName>
        <fullName evidence="9">Queuosine biosynthesis protein QueE</fullName>
    </alternativeName>
</protein>
<sequence>MSYSVKEVFYTLQGEGAMTGRASVFCRFSGCNLWSGLEKHRAESPCHFCDTDFRGTDGPGGGKFTAAKTLANHIASFWPENAANTGNSQKPYVVITGGEPLLQLDQALVDALHQVGFEIGIETNGTQPAPSGIDWLCLSPKTKDIVLEYCDELKLVYPLQNIKPEDFANFPAKIYYLTPMADPKAADNNSTLYQDQITRQTIDYCHSHPQWRLNLQSHKLVNIP</sequence>
<keyword evidence="7 9" id="KW-0411">Iron-sulfur</keyword>
<dbReference type="PANTHER" id="PTHR42836:SF1">
    <property type="entry name" value="7-CARBOXY-7-DEAZAGUANINE SYNTHASE"/>
    <property type="match status" value="1"/>
</dbReference>
<evidence type="ECO:0000256" key="5">
    <source>
        <dbReference type="ARBA" id="ARBA00022842"/>
    </source>
</evidence>
<evidence type="ECO:0000256" key="1">
    <source>
        <dbReference type="ARBA" id="ARBA00022485"/>
    </source>
</evidence>
<evidence type="ECO:0000256" key="9">
    <source>
        <dbReference type="HAMAP-Rule" id="MF_00917"/>
    </source>
</evidence>
<dbReference type="UniPathway" id="UPA00391"/>
<dbReference type="InterPro" id="IPR013785">
    <property type="entry name" value="Aldolase_TIM"/>
</dbReference>
<name>A0A2V1GNL2_9GAMM</name>
<feature type="binding site" evidence="9">
    <location>
        <position position="96"/>
    </location>
    <ligand>
        <name>substrate</name>
    </ligand>
</feature>
<keyword evidence="6 9" id="KW-0408">Iron</keyword>
<dbReference type="EMBL" id="QDDL01000016">
    <property type="protein sequence ID" value="PVZ63433.1"/>
    <property type="molecule type" value="Genomic_DNA"/>
</dbReference>
<dbReference type="RefSeq" id="WP_116689128.1">
    <property type="nucleotide sequence ID" value="NZ_CAWNYD010000016.1"/>
</dbReference>
<dbReference type="PANTHER" id="PTHR42836">
    <property type="entry name" value="7-CARBOXY-7-DEAZAGUANINE SYNTHASE"/>
    <property type="match status" value="1"/>
</dbReference>
<dbReference type="GO" id="GO:1904047">
    <property type="term" value="F:S-adenosyl-L-methionine binding"/>
    <property type="evidence" value="ECO:0007669"/>
    <property type="project" value="UniProtKB-UniRule"/>
</dbReference>
<dbReference type="NCBIfam" id="TIGR04508">
    <property type="entry name" value="queE_Cx14CxxC"/>
    <property type="match status" value="1"/>
</dbReference>
<feature type="binding site" evidence="9">
    <location>
        <position position="27"/>
    </location>
    <ligand>
        <name>substrate</name>
    </ligand>
</feature>
<comment type="similarity">
    <text evidence="9">Belongs to the radical SAM superfamily. 7-carboxy-7-deazaguanine synthase family.</text>
</comment>
<dbReference type="PIRSF" id="PIRSF000370">
    <property type="entry name" value="QueE"/>
    <property type="match status" value="1"/>
</dbReference>
<dbReference type="OrthoDB" id="9792276at2"/>
<dbReference type="Gene3D" id="3.20.20.70">
    <property type="entry name" value="Aldolase class I"/>
    <property type="match status" value="1"/>
</dbReference>
<dbReference type="EC" id="4.3.99.3" evidence="9"/>
<comment type="caution">
    <text evidence="11">The sequence shown here is derived from an EMBL/GenBank/DDBJ whole genome shotgun (WGS) entry which is preliminary data.</text>
</comment>
<dbReference type="SUPFAM" id="SSF102114">
    <property type="entry name" value="Radical SAM enzymes"/>
    <property type="match status" value="1"/>
</dbReference>
<dbReference type="InterPro" id="IPR030977">
    <property type="entry name" value="QueE_Cx14CxxC"/>
</dbReference>
<keyword evidence="8 9" id="KW-0456">Lyase</keyword>
<evidence type="ECO:0000256" key="4">
    <source>
        <dbReference type="ARBA" id="ARBA00022785"/>
    </source>
</evidence>
<evidence type="ECO:0000256" key="8">
    <source>
        <dbReference type="ARBA" id="ARBA00023239"/>
    </source>
</evidence>
<dbReference type="SFLD" id="SFLDF00376">
    <property type="entry name" value="7-carboxy-7-deazaguanine_synth"/>
    <property type="match status" value="1"/>
</dbReference>
<dbReference type="InterPro" id="IPR024924">
    <property type="entry name" value="7-CO-7-deazaguanine_synth-like"/>
</dbReference>
<feature type="binding site" evidence="9">
    <location>
        <position position="224"/>
    </location>
    <ligand>
        <name>substrate</name>
    </ligand>
</feature>
<dbReference type="SFLD" id="SFLDS00029">
    <property type="entry name" value="Radical_SAM"/>
    <property type="match status" value="1"/>
</dbReference>
<comment type="cofactor">
    <cofactor evidence="9">
        <name>S-adenosyl-L-methionine</name>
        <dbReference type="ChEBI" id="CHEBI:59789"/>
    </cofactor>
    <text evidence="9">Binds 1 S-adenosyl-L-methionine per subunit.</text>
</comment>
<feature type="binding site" evidence="9">
    <location>
        <position position="49"/>
    </location>
    <ligand>
        <name>[4Fe-4S] cluster</name>
        <dbReference type="ChEBI" id="CHEBI:49883"/>
        <note>4Fe-4S-S-AdoMet</note>
    </ligand>
</feature>
<dbReference type="GO" id="GO:0008616">
    <property type="term" value="P:tRNA queuosine(34) biosynthetic process"/>
    <property type="evidence" value="ECO:0007669"/>
    <property type="project" value="UniProtKB-UniRule"/>
</dbReference>
<dbReference type="GO" id="GO:0016840">
    <property type="term" value="F:carbon-nitrogen lyase activity"/>
    <property type="evidence" value="ECO:0007669"/>
    <property type="project" value="UniProtKB-UniRule"/>
</dbReference>
<evidence type="ECO:0000313" key="11">
    <source>
        <dbReference type="EMBL" id="PVZ63433.1"/>
    </source>
</evidence>
<feature type="binding site" evidence="9">
    <location>
        <position position="31"/>
    </location>
    <ligand>
        <name>[4Fe-4S] cluster</name>
        <dbReference type="ChEBI" id="CHEBI:49883"/>
        <note>4Fe-4S-S-AdoMet</note>
    </ligand>
</feature>
<comment type="function">
    <text evidence="9">Catalyzes the complex heterocyclic radical-mediated conversion of 6-carboxy-5,6,7,8-tetrahydropterin (CPH4) to 7-carboxy-7-deazaguanine (CDG), a step common to the biosynthetic pathways of all 7-deazapurine-containing compounds.</text>
</comment>
<comment type="subunit">
    <text evidence="9">Homodimer.</text>
</comment>
<keyword evidence="2 9" id="KW-0949">S-adenosyl-L-methionine</keyword>
<feature type="binding site" evidence="9">
    <location>
        <begin position="48"/>
        <end position="50"/>
    </location>
    <ligand>
        <name>S-adenosyl-L-methionine</name>
        <dbReference type="ChEBI" id="CHEBI:59789"/>
    </ligand>
</feature>
<gene>
    <name evidence="9 11" type="primary">queE</name>
    <name evidence="11" type="ORF">DC094_21225</name>
</gene>
<comment type="catalytic activity">
    <reaction evidence="9">
        <text>6-carboxy-5,6,7,8-tetrahydropterin + H(+) = 7-carboxy-7-carbaguanine + NH4(+)</text>
        <dbReference type="Rhea" id="RHEA:27974"/>
        <dbReference type="ChEBI" id="CHEBI:15378"/>
        <dbReference type="ChEBI" id="CHEBI:28938"/>
        <dbReference type="ChEBI" id="CHEBI:61032"/>
        <dbReference type="ChEBI" id="CHEBI:61036"/>
        <dbReference type="EC" id="4.3.99.3"/>
    </reaction>
</comment>
<dbReference type="PROSITE" id="PS51918">
    <property type="entry name" value="RADICAL_SAM"/>
    <property type="match status" value="1"/>
</dbReference>
<feature type="binding site" evidence="9">
    <location>
        <position position="98"/>
    </location>
    <ligand>
        <name>S-adenosyl-L-methionine</name>
        <dbReference type="ChEBI" id="CHEBI:59789"/>
    </ligand>
</feature>
<dbReference type="InterPro" id="IPR007197">
    <property type="entry name" value="rSAM"/>
</dbReference>
<proteinExistence type="inferred from homology"/>
<feature type="binding site" evidence="9">
    <location>
        <begin position="139"/>
        <end position="141"/>
    </location>
    <ligand>
        <name>S-adenosyl-L-methionine</name>
        <dbReference type="ChEBI" id="CHEBI:59789"/>
    </ligand>
</feature>
<keyword evidence="4 9" id="KW-0671">Queuosine biosynthesis</keyword>
<comment type="caution">
    <text evidence="9">Lacks conserved residue(s) required for the propagation of feature annotation.</text>
</comment>
<evidence type="ECO:0000256" key="7">
    <source>
        <dbReference type="ARBA" id="ARBA00023014"/>
    </source>
</evidence>
<evidence type="ECO:0000313" key="12">
    <source>
        <dbReference type="Proteomes" id="UP000244906"/>
    </source>
</evidence>
<comment type="cofactor">
    <cofactor evidence="9">
        <name>Mg(2+)</name>
        <dbReference type="ChEBI" id="CHEBI:18420"/>
    </cofactor>
</comment>
<feature type="domain" description="Radical SAM core" evidence="10">
    <location>
        <begin position="18"/>
        <end position="224"/>
    </location>
</feature>
<feature type="binding site" evidence="9">
    <location>
        <position position="51"/>
    </location>
    <ligand>
        <name>Mg(2+)</name>
        <dbReference type="ChEBI" id="CHEBI:18420"/>
    </ligand>
</feature>
<organism evidence="11 12">
    <name type="scientific">Pelagibaculum spongiae</name>
    <dbReference type="NCBI Taxonomy" id="2080658"/>
    <lineage>
        <taxon>Bacteria</taxon>
        <taxon>Pseudomonadati</taxon>
        <taxon>Pseudomonadota</taxon>
        <taxon>Gammaproteobacteria</taxon>
        <taxon>Oceanospirillales</taxon>
        <taxon>Pelagibaculum</taxon>
    </lineage>
</organism>
<evidence type="ECO:0000259" key="10">
    <source>
        <dbReference type="PROSITE" id="PS51918"/>
    </source>
</evidence>
<comment type="pathway">
    <text evidence="9">Purine metabolism; 7-cyano-7-deazaguanine biosynthesis.</text>
</comment>
<comment type="cofactor">
    <cofactor evidence="9">
        <name>[4Fe-4S] cluster</name>
        <dbReference type="ChEBI" id="CHEBI:49883"/>
    </cofactor>
    <text evidence="9">Binds 1 [4Fe-4S] cluster. The cluster is coordinated with 3 cysteines and an exchangeable S-adenosyl-L-methionine.</text>
</comment>
<evidence type="ECO:0000256" key="2">
    <source>
        <dbReference type="ARBA" id="ARBA00022691"/>
    </source>
</evidence>